<feature type="transmembrane region" description="Helical" evidence="1">
    <location>
        <begin position="252"/>
        <end position="270"/>
    </location>
</feature>
<dbReference type="InterPro" id="IPR002656">
    <property type="entry name" value="Acyl_transf_3_dom"/>
</dbReference>
<sequence>MIERNPAQNRFEVLDSFRGICAICVVFFHMTIINGLSTLPFFRGSNVFVEFFFVLSGFVLTHGFAYKQHLSFKKYITARFFRIYPLHVFTLAVMIILEFGKLVAEKHGVSFQIHSFTITKDVSEILPNLFLVQAWTHLTQNESFNGPAWSISIEFYTYILFFFTLMLSWRLRVASWVAISATAFLFIAYNYYYFTPNVVRGLSCFFLGSLTYVLIRRIHNRIDNDRLTCIFISLEIVIPVIIYSLITSDLQHKNIMLSFVFAICISIFSFQKGPISKLLTATPLVWAGKLSYSIYMTHAAVLLVITSIFIVTQKFTGIELTKIIDNSRVIDAGGPYMNTALSIATLAIVILTSIVTYNLIEKPFIQIGKDILMKQAKSSIQS</sequence>
<evidence type="ECO:0000313" key="3">
    <source>
        <dbReference type="EMBL" id="MBC1185538.1"/>
    </source>
</evidence>
<keyword evidence="1" id="KW-1133">Transmembrane helix</keyword>
<feature type="transmembrane region" description="Helical" evidence="1">
    <location>
        <begin position="290"/>
        <end position="311"/>
    </location>
</feature>
<keyword evidence="1" id="KW-0472">Membrane</keyword>
<dbReference type="PANTHER" id="PTHR23028:SF131">
    <property type="entry name" value="BLR2367 PROTEIN"/>
    <property type="match status" value="1"/>
</dbReference>
<dbReference type="Proteomes" id="UP000607331">
    <property type="component" value="Unassembled WGS sequence"/>
</dbReference>
<protein>
    <submittedName>
        <fullName evidence="3">Acyltransferase</fullName>
    </submittedName>
</protein>
<feature type="transmembrane region" description="Helical" evidence="1">
    <location>
        <begin position="227"/>
        <end position="246"/>
    </location>
</feature>
<feature type="domain" description="Acyltransferase 3" evidence="2">
    <location>
        <begin position="14"/>
        <end position="353"/>
    </location>
</feature>
<reference evidence="3 4" key="1">
    <citation type="submission" date="2020-04" db="EMBL/GenBank/DDBJ databases">
        <title>The draft genome of Kluyvera sichuanensis strain SCKS090646.</title>
        <authorList>
            <person name="Wei L."/>
            <person name="Liu L."/>
            <person name="Feng Y."/>
            <person name="Zong Z."/>
        </authorList>
    </citation>
    <scope>NUCLEOTIDE SEQUENCE [LARGE SCALE GENOMIC DNA]</scope>
    <source>
        <strain evidence="3 4">090646</strain>
    </source>
</reference>
<dbReference type="InterPro" id="IPR050879">
    <property type="entry name" value="Acyltransferase_3"/>
</dbReference>
<proteinExistence type="predicted"/>
<keyword evidence="3" id="KW-0012">Acyltransferase</keyword>
<feature type="transmembrane region" description="Helical" evidence="1">
    <location>
        <begin position="48"/>
        <end position="66"/>
    </location>
</feature>
<evidence type="ECO:0000313" key="4">
    <source>
        <dbReference type="Proteomes" id="UP000607331"/>
    </source>
</evidence>
<evidence type="ECO:0000256" key="1">
    <source>
        <dbReference type="SAM" id="Phobius"/>
    </source>
</evidence>
<dbReference type="RefSeq" id="WP_185667275.1">
    <property type="nucleotide sequence ID" value="NZ_JABBJF010000004.1"/>
</dbReference>
<keyword evidence="3" id="KW-0808">Transferase</keyword>
<comment type="caution">
    <text evidence="3">The sequence shown here is derived from an EMBL/GenBank/DDBJ whole genome shotgun (WGS) entry which is preliminary data.</text>
</comment>
<keyword evidence="4" id="KW-1185">Reference proteome</keyword>
<feature type="transmembrane region" description="Helical" evidence="1">
    <location>
        <begin position="86"/>
        <end position="104"/>
    </location>
</feature>
<organism evidence="3 4">
    <name type="scientific">Kluyvera sichuanensis</name>
    <dbReference type="NCBI Taxonomy" id="2725494"/>
    <lineage>
        <taxon>Bacteria</taxon>
        <taxon>Pseudomonadati</taxon>
        <taxon>Pseudomonadota</taxon>
        <taxon>Gammaproteobacteria</taxon>
        <taxon>Enterobacterales</taxon>
        <taxon>Enterobacteriaceae</taxon>
        <taxon>Kluyvera</taxon>
    </lineage>
</organism>
<name>A0ABR6RQX8_9ENTR</name>
<feature type="transmembrane region" description="Helical" evidence="1">
    <location>
        <begin position="340"/>
        <end position="360"/>
    </location>
</feature>
<dbReference type="GO" id="GO:0016746">
    <property type="term" value="F:acyltransferase activity"/>
    <property type="evidence" value="ECO:0007669"/>
    <property type="project" value="UniProtKB-KW"/>
</dbReference>
<keyword evidence="1" id="KW-0812">Transmembrane</keyword>
<feature type="transmembrane region" description="Helical" evidence="1">
    <location>
        <begin position="20"/>
        <end position="42"/>
    </location>
</feature>
<accession>A0ABR6RQX8</accession>
<evidence type="ECO:0000259" key="2">
    <source>
        <dbReference type="Pfam" id="PF01757"/>
    </source>
</evidence>
<dbReference type="PANTHER" id="PTHR23028">
    <property type="entry name" value="ACETYLTRANSFERASE"/>
    <property type="match status" value="1"/>
</dbReference>
<dbReference type="EMBL" id="JABBJF010000004">
    <property type="protein sequence ID" value="MBC1185538.1"/>
    <property type="molecule type" value="Genomic_DNA"/>
</dbReference>
<gene>
    <name evidence="3" type="ORF">HII27_07380</name>
</gene>
<feature type="transmembrane region" description="Helical" evidence="1">
    <location>
        <begin position="173"/>
        <end position="192"/>
    </location>
</feature>
<feature type="transmembrane region" description="Helical" evidence="1">
    <location>
        <begin position="198"/>
        <end position="215"/>
    </location>
</feature>
<dbReference type="Pfam" id="PF01757">
    <property type="entry name" value="Acyl_transf_3"/>
    <property type="match status" value="1"/>
</dbReference>
<feature type="transmembrane region" description="Helical" evidence="1">
    <location>
        <begin position="148"/>
        <end position="166"/>
    </location>
</feature>